<sequence length="123" mass="13575">MDEAGAQARLDGSGLSLWLTDWKITAGTWRNRRVIALDGGRFAAGNLDFEMHPSGRALTVSMVTVDPGYERRGIASVLMDALYAAYPRAWINHGGRTAEGALWWNGYRDPGPHRNIHNRAPAE</sequence>
<dbReference type="EMBL" id="CP108253">
    <property type="protein sequence ID" value="WTU45021.1"/>
    <property type="molecule type" value="Genomic_DNA"/>
</dbReference>
<dbReference type="Gene3D" id="3.40.630.30">
    <property type="match status" value="1"/>
</dbReference>
<dbReference type="InterPro" id="IPR000182">
    <property type="entry name" value="GNAT_dom"/>
</dbReference>
<organism evidence="2">
    <name type="scientific">Streptomyces sp. NBC_00060</name>
    <dbReference type="NCBI Taxonomy" id="2975636"/>
    <lineage>
        <taxon>Bacteria</taxon>
        <taxon>Bacillati</taxon>
        <taxon>Actinomycetota</taxon>
        <taxon>Actinomycetes</taxon>
        <taxon>Kitasatosporales</taxon>
        <taxon>Streptomycetaceae</taxon>
        <taxon>Streptomyces</taxon>
    </lineage>
</organism>
<dbReference type="InterPro" id="IPR016181">
    <property type="entry name" value="Acyl_CoA_acyltransferase"/>
</dbReference>
<proteinExistence type="predicted"/>
<reference evidence="2" key="1">
    <citation type="submission" date="2022-10" db="EMBL/GenBank/DDBJ databases">
        <title>The complete genomes of actinobacterial strains from the NBC collection.</title>
        <authorList>
            <person name="Joergensen T.S."/>
            <person name="Alvarez Arevalo M."/>
            <person name="Sterndorff E.B."/>
            <person name="Faurdal D."/>
            <person name="Vuksanovic O."/>
            <person name="Mourched A.-S."/>
            <person name="Charusanti P."/>
            <person name="Shaw S."/>
            <person name="Blin K."/>
            <person name="Weber T."/>
        </authorList>
    </citation>
    <scope>NUCLEOTIDE SEQUENCE</scope>
    <source>
        <strain evidence="2">NBC_00060</strain>
    </source>
</reference>
<accession>A0AAU2HBR8</accession>
<feature type="domain" description="N-acetyltransferase" evidence="1">
    <location>
        <begin position="26"/>
        <end position="85"/>
    </location>
</feature>
<evidence type="ECO:0000313" key="2">
    <source>
        <dbReference type="EMBL" id="WTU45021.1"/>
    </source>
</evidence>
<dbReference type="AlphaFoldDB" id="A0AAU2HBR8"/>
<evidence type="ECO:0000259" key="1">
    <source>
        <dbReference type="Pfam" id="PF00583"/>
    </source>
</evidence>
<dbReference type="SUPFAM" id="SSF55729">
    <property type="entry name" value="Acyl-CoA N-acyltransferases (Nat)"/>
    <property type="match status" value="1"/>
</dbReference>
<name>A0AAU2HBR8_9ACTN</name>
<dbReference type="Pfam" id="PF00583">
    <property type="entry name" value="Acetyltransf_1"/>
    <property type="match status" value="1"/>
</dbReference>
<dbReference type="GO" id="GO:0016747">
    <property type="term" value="F:acyltransferase activity, transferring groups other than amino-acyl groups"/>
    <property type="evidence" value="ECO:0007669"/>
    <property type="project" value="InterPro"/>
</dbReference>
<protein>
    <submittedName>
        <fullName evidence="2">GNAT family N-acetyltransferase</fullName>
    </submittedName>
</protein>
<gene>
    <name evidence="2" type="ORF">OHV25_38365</name>
</gene>